<dbReference type="InterPro" id="IPR012337">
    <property type="entry name" value="RNaseH-like_sf"/>
</dbReference>
<dbReference type="EC" id="3.1.21.10" evidence="12 13"/>
<evidence type="ECO:0000256" key="2">
    <source>
        <dbReference type="ARBA" id="ARBA00022490"/>
    </source>
</evidence>
<reference evidence="14 15" key="1">
    <citation type="submission" date="2021-03" db="EMBL/GenBank/DDBJ databases">
        <title>The complete genome sequence of Acetobacter suratthaniensis TBRC 1719.</title>
        <authorList>
            <person name="Charoenyingcharoen P."/>
            <person name="Yukphan P."/>
        </authorList>
    </citation>
    <scope>NUCLEOTIDE SEQUENCE [LARGE SCALE GENOMIC DNA]</scope>
    <source>
        <strain evidence="14 15">TBRC 1719</strain>
    </source>
</reference>
<feature type="active site" evidence="12">
    <location>
        <position position="8"/>
    </location>
</feature>
<feature type="active site" evidence="12">
    <location>
        <position position="140"/>
    </location>
</feature>
<dbReference type="PANTHER" id="PTHR30194">
    <property type="entry name" value="CROSSOVER JUNCTION ENDODEOXYRIBONUCLEASE RUVC"/>
    <property type="match status" value="1"/>
</dbReference>
<keyword evidence="4 12" id="KW-0479">Metal-binding</keyword>
<accession>A0ABS3LNC7</accession>
<dbReference type="GO" id="GO:0016787">
    <property type="term" value="F:hydrolase activity"/>
    <property type="evidence" value="ECO:0007669"/>
    <property type="project" value="UniProtKB-KW"/>
</dbReference>
<dbReference type="InterPro" id="IPR002176">
    <property type="entry name" value="X-over_junc_endoDNase_RuvC"/>
</dbReference>
<dbReference type="PANTHER" id="PTHR30194:SF3">
    <property type="entry name" value="CROSSOVER JUNCTION ENDODEOXYRIBONUCLEASE RUVC"/>
    <property type="match status" value="1"/>
</dbReference>
<dbReference type="PROSITE" id="PS01321">
    <property type="entry name" value="RUVC"/>
    <property type="match status" value="1"/>
</dbReference>
<dbReference type="InterPro" id="IPR020563">
    <property type="entry name" value="X-over_junc_endoDNase_Mg_BS"/>
</dbReference>
<evidence type="ECO:0000313" key="15">
    <source>
        <dbReference type="Proteomes" id="UP000664399"/>
    </source>
</evidence>
<feature type="binding site" evidence="12">
    <location>
        <position position="68"/>
    </location>
    <ligand>
        <name>Mg(2+)</name>
        <dbReference type="ChEBI" id="CHEBI:18420"/>
        <label>2</label>
    </ligand>
</feature>
<keyword evidence="7 12" id="KW-0378">Hydrolase</keyword>
<keyword evidence="15" id="KW-1185">Reference proteome</keyword>
<comment type="cofactor">
    <cofactor evidence="12">
        <name>Mg(2+)</name>
        <dbReference type="ChEBI" id="CHEBI:18420"/>
    </cofactor>
    <text evidence="12">Binds 2 Mg(2+) ion per subunit.</text>
</comment>
<evidence type="ECO:0000256" key="3">
    <source>
        <dbReference type="ARBA" id="ARBA00022722"/>
    </source>
</evidence>
<feature type="binding site" evidence="12">
    <location>
        <position position="140"/>
    </location>
    <ligand>
        <name>Mg(2+)</name>
        <dbReference type="ChEBI" id="CHEBI:18420"/>
        <label>1</label>
    </ligand>
</feature>
<keyword evidence="5 12" id="KW-0255">Endonuclease</keyword>
<evidence type="ECO:0000256" key="4">
    <source>
        <dbReference type="ARBA" id="ARBA00022723"/>
    </source>
</evidence>
<keyword evidence="6 12" id="KW-0227">DNA damage</keyword>
<keyword evidence="9 12" id="KW-0238">DNA-binding</keyword>
<name>A0ABS3LNC7_9PROT</name>
<comment type="subcellular location">
    <subcellularLocation>
        <location evidence="12">Cytoplasm</location>
    </subcellularLocation>
</comment>
<evidence type="ECO:0000256" key="8">
    <source>
        <dbReference type="ARBA" id="ARBA00022842"/>
    </source>
</evidence>
<dbReference type="CDD" id="cd16962">
    <property type="entry name" value="RuvC"/>
    <property type="match status" value="1"/>
</dbReference>
<dbReference type="HAMAP" id="MF_00034">
    <property type="entry name" value="RuvC"/>
    <property type="match status" value="1"/>
</dbReference>
<evidence type="ECO:0000256" key="10">
    <source>
        <dbReference type="ARBA" id="ARBA00023172"/>
    </source>
</evidence>
<organism evidence="14 15">
    <name type="scientific">Acetobacter suratthaniensis</name>
    <dbReference type="NCBI Taxonomy" id="1502841"/>
    <lineage>
        <taxon>Bacteria</taxon>
        <taxon>Pseudomonadati</taxon>
        <taxon>Pseudomonadota</taxon>
        <taxon>Alphaproteobacteria</taxon>
        <taxon>Acetobacterales</taxon>
        <taxon>Acetobacteraceae</taxon>
        <taxon>Acetobacter</taxon>
    </lineage>
</organism>
<dbReference type="RefSeq" id="WP_207854757.1">
    <property type="nucleotide sequence ID" value="NZ_JAFVMG010000011.1"/>
</dbReference>
<dbReference type="EMBL" id="JAFVMG010000011">
    <property type="protein sequence ID" value="MBO1328876.1"/>
    <property type="molecule type" value="Genomic_DNA"/>
</dbReference>
<dbReference type="PRINTS" id="PR00696">
    <property type="entry name" value="RSOLVASERUVC"/>
</dbReference>
<feature type="binding site" evidence="12">
    <location>
        <position position="8"/>
    </location>
    <ligand>
        <name>Mg(2+)</name>
        <dbReference type="ChEBI" id="CHEBI:18420"/>
        <label>1</label>
    </ligand>
</feature>
<proteinExistence type="inferred from homology"/>
<dbReference type="Proteomes" id="UP000664399">
    <property type="component" value="Unassembled WGS sequence"/>
</dbReference>
<dbReference type="InterPro" id="IPR036397">
    <property type="entry name" value="RNaseH_sf"/>
</dbReference>
<keyword evidence="2 12" id="KW-0963">Cytoplasm</keyword>
<comment type="subunit">
    <text evidence="12">Homodimer which binds Holliday junction (HJ) DNA. The HJ becomes 2-fold symmetrical on binding to RuvC with unstacked arms; it has a different conformation from HJ DNA in complex with RuvA. In the full resolvosome a probable DNA-RuvA(4)-RuvB(12)-RuvC(2) complex forms which resolves the HJ.</text>
</comment>
<evidence type="ECO:0000256" key="9">
    <source>
        <dbReference type="ARBA" id="ARBA00023125"/>
    </source>
</evidence>
<dbReference type="Pfam" id="PF02075">
    <property type="entry name" value="RuvC"/>
    <property type="match status" value="1"/>
</dbReference>
<protein>
    <recommendedName>
        <fullName evidence="12 13">Crossover junction endodeoxyribonuclease RuvC</fullName>
        <ecNumber evidence="12 13">3.1.21.10</ecNumber>
    </recommendedName>
    <alternativeName>
        <fullName evidence="12">Holliday junction nuclease RuvC</fullName>
    </alternativeName>
    <alternativeName>
        <fullName evidence="12">Holliday junction resolvase RuvC</fullName>
    </alternativeName>
</protein>
<keyword evidence="8 12" id="KW-0460">Magnesium</keyword>
<evidence type="ECO:0000256" key="11">
    <source>
        <dbReference type="ARBA" id="ARBA00023204"/>
    </source>
</evidence>
<dbReference type="Gene3D" id="3.30.420.10">
    <property type="entry name" value="Ribonuclease H-like superfamily/Ribonuclease H"/>
    <property type="match status" value="1"/>
</dbReference>
<keyword evidence="3 12" id="KW-0540">Nuclease</keyword>
<comment type="catalytic activity">
    <reaction evidence="12">
        <text>Endonucleolytic cleavage at a junction such as a reciprocal single-stranded crossover between two homologous DNA duplexes (Holliday junction).</text>
        <dbReference type="EC" id="3.1.21.10"/>
    </reaction>
</comment>
<evidence type="ECO:0000256" key="12">
    <source>
        <dbReference type="HAMAP-Rule" id="MF_00034"/>
    </source>
</evidence>
<gene>
    <name evidence="12 14" type="primary">ruvC</name>
    <name evidence="14" type="ORF">J2D75_10370</name>
</gene>
<evidence type="ECO:0000256" key="7">
    <source>
        <dbReference type="ARBA" id="ARBA00022801"/>
    </source>
</evidence>
<keyword evidence="11 12" id="KW-0234">DNA repair</keyword>
<evidence type="ECO:0000256" key="1">
    <source>
        <dbReference type="ARBA" id="ARBA00009518"/>
    </source>
</evidence>
<sequence>MARLLGIDPGLRFTGWGVIDVEGNRLRHVANGVIATNSAESVPERLRALHESLLGLIDRHSPDEAAVEETYVNRNGAATLKLGYARGVALLAPALAGLVVAEYGALAVKKAVVGTGSADKTQVEMMVRRLLPGVEVARADASDALAVAICHAHHRASARHIAAGVRMA</sequence>
<evidence type="ECO:0000256" key="5">
    <source>
        <dbReference type="ARBA" id="ARBA00022759"/>
    </source>
</evidence>
<evidence type="ECO:0000313" key="14">
    <source>
        <dbReference type="EMBL" id="MBO1328876.1"/>
    </source>
</evidence>
<comment type="function">
    <text evidence="12">The RuvA-RuvB-RuvC complex processes Holliday junction (HJ) DNA during genetic recombination and DNA repair. Endonuclease that resolves HJ intermediates. Cleaves cruciform DNA by making single-stranded nicks across the HJ at symmetrical positions within the homologous arms, yielding a 5'-phosphate and a 3'-hydroxyl group; requires a central core of homology in the junction. The consensus cleavage sequence is 5'-(A/T)TT(C/G)-3'. Cleavage occurs on the 3'-side of the TT dinucleotide at the point of strand exchange. HJ branch migration catalyzed by RuvA-RuvB allows RuvC to scan DNA until it finds its consensus sequence, where it cleaves and resolves the cruciform DNA.</text>
</comment>
<evidence type="ECO:0000256" key="13">
    <source>
        <dbReference type="NCBIfam" id="TIGR00228"/>
    </source>
</evidence>
<feature type="active site" evidence="12">
    <location>
        <position position="68"/>
    </location>
</feature>
<keyword evidence="10 12" id="KW-0233">DNA recombination</keyword>
<comment type="caution">
    <text evidence="14">The sequence shown here is derived from an EMBL/GenBank/DDBJ whole genome shotgun (WGS) entry which is preliminary data.</text>
</comment>
<comment type="similarity">
    <text evidence="1 12">Belongs to the RuvC family.</text>
</comment>
<dbReference type="SUPFAM" id="SSF53098">
    <property type="entry name" value="Ribonuclease H-like"/>
    <property type="match status" value="1"/>
</dbReference>
<dbReference type="NCBIfam" id="TIGR00228">
    <property type="entry name" value="ruvC"/>
    <property type="match status" value="1"/>
</dbReference>
<evidence type="ECO:0000256" key="6">
    <source>
        <dbReference type="ARBA" id="ARBA00022763"/>
    </source>
</evidence>